<feature type="domain" description="Response regulatory" evidence="6">
    <location>
        <begin position="7"/>
        <end position="122"/>
    </location>
</feature>
<dbReference type="PROSITE" id="PS50110">
    <property type="entry name" value="RESPONSE_REGULATORY"/>
    <property type="match status" value="1"/>
</dbReference>
<proteinExistence type="predicted"/>
<dbReference type="InterPro" id="IPR018060">
    <property type="entry name" value="HTH_AraC"/>
</dbReference>
<dbReference type="SUPFAM" id="SSF52172">
    <property type="entry name" value="CheY-like"/>
    <property type="match status" value="1"/>
</dbReference>
<dbReference type="InterPro" id="IPR009057">
    <property type="entry name" value="Homeodomain-like_sf"/>
</dbReference>
<keyword evidence="3" id="KW-0804">Transcription</keyword>
<dbReference type="Pfam" id="PF12833">
    <property type="entry name" value="HTH_18"/>
    <property type="match status" value="1"/>
</dbReference>
<dbReference type="GO" id="GO:0003700">
    <property type="term" value="F:DNA-binding transcription factor activity"/>
    <property type="evidence" value="ECO:0007669"/>
    <property type="project" value="InterPro"/>
</dbReference>
<dbReference type="Gene3D" id="3.40.50.2300">
    <property type="match status" value="1"/>
</dbReference>
<dbReference type="OrthoDB" id="2962330at2"/>
<dbReference type="AlphaFoldDB" id="A0A256A7F9"/>
<keyword evidence="2" id="KW-0238">DNA-binding</keyword>
<evidence type="ECO:0008006" key="9">
    <source>
        <dbReference type="Google" id="ProtNLM"/>
    </source>
</evidence>
<dbReference type="PANTHER" id="PTHR43280">
    <property type="entry name" value="ARAC-FAMILY TRANSCRIPTIONAL REGULATOR"/>
    <property type="match status" value="1"/>
</dbReference>
<feature type="domain" description="HTH araC/xylS-type" evidence="5">
    <location>
        <begin position="149"/>
        <end position="241"/>
    </location>
</feature>
<dbReference type="PANTHER" id="PTHR43280:SF34">
    <property type="entry name" value="ARAC-FAMILY TRANSCRIPTIONAL REGULATOR"/>
    <property type="match status" value="1"/>
</dbReference>
<feature type="modified residue" description="4-aspartylphosphate" evidence="4">
    <location>
        <position position="57"/>
    </location>
</feature>
<evidence type="ECO:0000256" key="1">
    <source>
        <dbReference type="ARBA" id="ARBA00023015"/>
    </source>
</evidence>
<evidence type="ECO:0000313" key="7">
    <source>
        <dbReference type="EMBL" id="OYQ49686.1"/>
    </source>
</evidence>
<evidence type="ECO:0000256" key="2">
    <source>
        <dbReference type="ARBA" id="ARBA00023125"/>
    </source>
</evidence>
<evidence type="ECO:0000256" key="4">
    <source>
        <dbReference type="PROSITE-ProRule" id="PRU00169"/>
    </source>
</evidence>
<gene>
    <name evidence="7" type="ORF">CHU92_00290</name>
</gene>
<keyword evidence="8" id="KW-1185">Reference proteome</keyword>
<keyword evidence="1" id="KW-0805">Transcription regulation</keyword>
<sequence length="241" mass="27950">MEKSNNLILVVEDELIIAADISRILRNEGFRCITNITSYDEAVSKIEDFNPDLVLVDIMLGKNFDGIKIGEYLNNKGTIPFIFLTSLSDKNTLINVKNTFPSGYIVKPYKPTDILTNIDLALYNFRHNKININQIKSPEIKDDTPYRIKKVIQHINNNLHEKLHLEELISLTPWKKHQFINIFKLYTGTTPYQYILECKLEKCTSLMLQSHLSLNDIALELGFDNYSNFSKLFKKKYNEVV</sequence>
<evidence type="ECO:0000259" key="6">
    <source>
        <dbReference type="PROSITE" id="PS50110"/>
    </source>
</evidence>
<dbReference type="EMBL" id="NOXV01000035">
    <property type="protein sequence ID" value="OYQ49686.1"/>
    <property type="molecule type" value="Genomic_DNA"/>
</dbReference>
<dbReference type="Gene3D" id="1.10.10.60">
    <property type="entry name" value="Homeodomain-like"/>
    <property type="match status" value="2"/>
</dbReference>
<dbReference type="SMART" id="SM00448">
    <property type="entry name" value="REC"/>
    <property type="match status" value="1"/>
</dbReference>
<dbReference type="PROSITE" id="PS01124">
    <property type="entry name" value="HTH_ARAC_FAMILY_2"/>
    <property type="match status" value="1"/>
</dbReference>
<evidence type="ECO:0000259" key="5">
    <source>
        <dbReference type="PROSITE" id="PS01124"/>
    </source>
</evidence>
<dbReference type="RefSeq" id="WP_094411451.1">
    <property type="nucleotide sequence ID" value="NZ_NOXV01000035.1"/>
</dbReference>
<dbReference type="GO" id="GO:0000160">
    <property type="term" value="P:phosphorelay signal transduction system"/>
    <property type="evidence" value="ECO:0007669"/>
    <property type="project" value="InterPro"/>
</dbReference>
<keyword evidence="4" id="KW-0597">Phosphoprotein</keyword>
<comment type="caution">
    <text evidence="7">The sequence shown here is derived from an EMBL/GenBank/DDBJ whole genome shotgun (WGS) entry which is preliminary data.</text>
</comment>
<dbReference type="Proteomes" id="UP000216605">
    <property type="component" value="Unassembled WGS sequence"/>
</dbReference>
<name>A0A256A7F9_9FLAO</name>
<dbReference type="GO" id="GO:0043565">
    <property type="term" value="F:sequence-specific DNA binding"/>
    <property type="evidence" value="ECO:0007669"/>
    <property type="project" value="InterPro"/>
</dbReference>
<dbReference type="InterPro" id="IPR001789">
    <property type="entry name" value="Sig_transdc_resp-reg_receiver"/>
</dbReference>
<dbReference type="InterPro" id="IPR011006">
    <property type="entry name" value="CheY-like_superfamily"/>
</dbReference>
<protein>
    <recommendedName>
        <fullName evidence="9">Response regulatory domain-containing protein</fullName>
    </recommendedName>
</protein>
<evidence type="ECO:0000313" key="8">
    <source>
        <dbReference type="Proteomes" id="UP000216605"/>
    </source>
</evidence>
<dbReference type="CDD" id="cd17534">
    <property type="entry name" value="REC_DC-like"/>
    <property type="match status" value="1"/>
</dbReference>
<dbReference type="SUPFAM" id="SSF46689">
    <property type="entry name" value="Homeodomain-like"/>
    <property type="match status" value="2"/>
</dbReference>
<organism evidence="7 8">
    <name type="scientific">Flavobacterium cyanobacteriorum</name>
    <dbReference type="NCBI Taxonomy" id="2022802"/>
    <lineage>
        <taxon>Bacteria</taxon>
        <taxon>Pseudomonadati</taxon>
        <taxon>Bacteroidota</taxon>
        <taxon>Flavobacteriia</taxon>
        <taxon>Flavobacteriales</taxon>
        <taxon>Flavobacteriaceae</taxon>
        <taxon>Flavobacterium</taxon>
    </lineage>
</organism>
<reference evidence="7 8" key="1">
    <citation type="submission" date="2017-07" db="EMBL/GenBank/DDBJ databases">
        <title>Flavobacterium cyanobacteriorum sp. nov., isolated from cyanobacterial aggregates in a eutrophic lake.</title>
        <authorList>
            <person name="Cai H."/>
        </authorList>
    </citation>
    <scope>NUCLEOTIDE SEQUENCE [LARGE SCALE GENOMIC DNA]</scope>
    <source>
        <strain evidence="7 8">TH021</strain>
    </source>
</reference>
<evidence type="ECO:0000256" key="3">
    <source>
        <dbReference type="ARBA" id="ARBA00023163"/>
    </source>
</evidence>
<dbReference type="Pfam" id="PF00072">
    <property type="entry name" value="Response_reg"/>
    <property type="match status" value="1"/>
</dbReference>
<accession>A0A256A7F9</accession>
<dbReference type="SMART" id="SM00342">
    <property type="entry name" value="HTH_ARAC"/>
    <property type="match status" value="1"/>
</dbReference>